<name>A0A645IQ57_9ZZZZ</name>
<dbReference type="AlphaFoldDB" id="A0A645IQ57"/>
<evidence type="ECO:0000313" key="1">
    <source>
        <dbReference type="EMBL" id="MPN53160.1"/>
    </source>
</evidence>
<proteinExistence type="predicted"/>
<comment type="caution">
    <text evidence="1">The sequence shown here is derived from an EMBL/GenBank/DDBJ whole genome shotgun (WGS) entry which is preliminary data.</text>
</comment>
<accession>A0A645IQ57</accession>
<reference evidence="1" key="1">
    <citation type="submission" date="2019-08" db="EMBL/GenBank/DDBJ databases">
        <authorList>
            <person name="Kucharzyk K."/>
            <person name="Murdoch R.W."/>
            <person name="Higgins S."/>
            <person name="Loffler F."/>
        </authorList>
    </citation>
    <scope>NUCLEOTIDE SEQUENCE</scope>
</reference>
<protein>
    <submittedName>
        <fullName evidence="1">Uncharacterized protein</fullName>
    </submittedName>
</protein>
<organism evidence="1">
    <name type="scientific">bioreactor metagenome</name>
    <dbReference type="NCBI Taxonomy" id="1076179"/>
    <lineage>
        <taxon>unclassified sequences</taxon>
        <taxon>metagenomes</taxon>
        <taxon>ecological metagenomes</taxon>
    </lineage>
</organism>
<gene>
    <name evidence="1" type="ORF">SDC9_200824</name>
</gene>
<dbReference type="EMBL" id="VSSQ01119993">
    <property type="protein sequence ID" value="MPN53160.1"/>
    <property type="molecule type" value="Genomic_DNA"/>
</dbReference>
<sequence length="73" mass="7780">MAVFPNGDAPENINFTASTVETYYAFAVENGGTNGIEITSSGFKLLNGSSYAIASNSPMPNKSAKNYNYFAIK</sequence>